<dbReference type="Proteomes" id="UP000751852">
    <property type="component" value="Unassembled WGS sequence"/>
</dbReference>
<feature type="domain" description="Lactate/malate dehydrogenase C-terminal" evidence="9">
    <location>
        <begin position="143"/>
        <end position="307"/>
    </location>
</feature>
<dbReference type="Pfam" id="PF02866">
    <property type="entry name" value="Ldh_1_C"/>
    <property type="match status" value="1"/>
</dbReference>
<evidence type="ECO:0000256" key="1">
    <source>
        <dbReference type="ARBA" id="ARBA00004843"/>
    </source>
</evidence>
<dbReference type="InterPro" id="IPR011304">
    <property type="entry name" value="L-lactate_DH"/>
</dbReference>
<proteinExistence type="inferred from homology"/>
<evidence type="ECO:0000259" key="8">
    <source>
        <dbReference type="Pfam" id="PF00056"/>
    </source>
</evidence>
<dbReference type="PIRSF" id="PIRSF000102">
    <property type="entry name" value="Lac_mal_DH"/>
    <property type="match status" value="1"/>
</dbReference>
<feature type="binding site" evidence="7">
    <location>
        <position position="141"/>
    </location>
    <ligand>
        <name>NAD(+)</name>
        <dbReference type="ChEBI" id="CHEBI:57540"/>
    </ligand>
</feature>
<comment type="subcellular location">
    <subcellularLocation>
        <location evidence="7">Cytoplasm</location>
    </subcellularLocation>
</comment>
<gene>
    <name evidence="7" type="primary">ldh</name>
    <name evidence="10" type="ORF">HHH54_03590</name>
</gene>
<evidence type="ECO:0000256" key="3">
    <source>
        <dbReference type="ARBA" id="ARBA00012967"/>
    </source>
</evidence>
<feature type="active site" description="Proton acceptor" evidence="7">
    <location>
        <position position="173"/>
    </location>
</feature>
<feature type="binding site" evidence="7">
    <location>
        <begin position="118"/>
        <end position="121"/>
    </location>
    <ligand>
        <name>substrate</name>
    </ligand>
</feature>
<feature type="binding site" evidence="7">
    <location>
        <begin position="77"/>
        <end position="78"/>
    </location>
    <ligand>
        <name>NAD(+)</name>
        <dbReference type="ChEBI" id="CHEBI:57540"/>
    </ligand>
</feature>
<dbReference type="GO" id="GO:0004459">
    <property type="term" value="F:L-lactate dehydrogenase (NAD+) activity"/>
    <property type="evidence" value="ECO:0007669"/>
    <property type="project" value="UniProtKB-EC"/>
</dbReference>
<dbReference type="EC" id="1.1.1.27" evidence="3 7"/>
<feature type="binding site" evidence="7">
    <location>
        <position position="12"/>
    </location>
    <ligand>
        <name>NAD(+)</name>
        <dbReference type="ChEBI" id="CHEBI:57540"/>
    </ligand>
</feature>
<dbReference type="RefSeq" id="WP_198617466.1">
    <property type="nucleotide sequence ID" value="NZ_JABANU010000006.1"/>
</dbReference>
<dbReference type="Gene3D" id="3.90.110.10">
    <property type="entry name" value="Lactate dehydrogenase/glycoside hydrolase, family 4, C-terminal"/>
    <property type="match status" value="1"/>
</dbReference>
<comment type="subunit">
    <text evidence="7">Homotetramer.</text>
</comment>
<keyword evidence="5 7" id="KW-0520">NAD</keyword>
<evidence type="ECO:0000256" key="6">
    <source>
        <dbReference type="ARBA" id="ARBA00049258"/>
    </source>
</evidence>
<organism evidence="10 11">
    <name type="scientific">Staphylococcus canis</name>
    <dbReference type="NCBI Taxonomy" id="2724942"/>
    <lineage>
        <taxon>Bacteria</taxon>
        <taxon>Bacillati</taxon>
        <taxon>Bacillota</taxon>
        <taxon>Bacilli</taxon>
        <taxon>Bacillales</taxon>
        <taxon>Staphylococcaceae</taxon>
        <taxon>Staphylococcus</taxon>
    </lineage>
</organism>
<keyword evidence="11" id="KW-1185">Reference proteome</keyword>
<dbReference type="Gene3D" id="3.40.50.720">
    <property type="entry name" value="NAD(P)-binding Rossmann-like Domain"/>
    <property type="match status" value="1"/>
</dbReference>
<dbReference type="InterPro" id="IPR001557">
    <property type="entry name" value="L-lactate/malate_DH"/>
</dbReference>
<sequence>MKKVSIIGSGAVGATTAFLLSEKDYVNEVVIVDIDEDRAKGNAMDMMHGAKVSMAKRVISGGYEDTQDSDVVIITIGVPEKVGESRLIPLQKNADILNDIVPKIVKASPNAKILVVSNPVDILAYLTYKISGLPAQQVIGSGTLLDSSRLSYLLSRDFNISDESIQATVVGEHGDSQVVLWSKTTIGGLPVEDFAKLQGIELPQDYKQKIEQEVKDTAFDVWQMKGPNCYCVANAIEKIVRTILRHERQILPVSNLYTPSDSEEGLFLSRPSIVSGEGVEQQLNFDLAESERQNLQHSYQLMSEIVQQIKL</sequence>
<evidence type="ECO:0000256" key="2">
    <source>
        <dbReference type="ARBA" id="ARBA00006054"/>
    </source>
</evidence>
<evidence type="ECO:0000256" key="5">
    <source>
        <dbReference type="ARBA" id="ARBA00023027"/>
    </source>
</evidence>
<evidence type="ECO:0000256" key="4">
    <source>
        <dbReference type="ARBA" id="ARBA00023002"/>
    </source>
</evidence>
<dbReference type="InterPro" id="IPR036291">
    <property type="entry name" value="NAD(P)-bd_dom_sf"/>
</dbReference>
<dbReference type="InterPro" id="IPR018177">
    <property type="entry name" value="L-lactate_DH_AS"/>
</dbReference>
<dbReference type="SUPFAM" id="SSF51735">
    <property type="entry name" value="NAD(P)-binding Rossmann-fold domains"/>
    <property type="match status" value="1"/>
</dbReference>
<comment type="function">
    <text evidence="7">Catalyzes the conversion of lactate to pyruvate.</text>
</comment>
<dbReference type="PANTHER" id="PTHR43128:SF16">
    <property type="entry name" value="L-LACTATE DEHYDROGENASE"/>
    <property type="match status" value="1"/>
</dbReference>
<name>A0ABS0T7M8_9STAP</name>
<dbReference type="Pfam" id="PF00056">
    <property type="entry name" value="Ldh_1_N"/>
    <property type="match status" value="1"/>
</dbReference>
<evidence type="ECO:0000256" key="7">
    <source>
        <dbReference type="HAMAP-Rule" id="MF_00488"/>
    </source>
</evidence>
<feature type="binding site" evidence="7">
    <location>
        <position position="86"/>
    </location>
    <ligand>
        <name>substrate</name>
    </ligand>
</feature>
<feature type="binding site" evidence="7">
    <location>
        <position position="38"/>
    </location>
    <ligand>
        <name>NAD(+)</name>
        <dbReference type="ChEBI" id="CHEBI:57540"/>
    </ligand>
</feature>
<dbReference type="HAMAP" id="MF_00488">
    <property type="entry name" value="Lactate_dehydrog"/>
    <property type="match status" value="1"/>
</dbReference>
<evidence type="ECO:0000313" key="11">
    <source>
        <dbReference type="Proteomes" id="UP000751852"/>
    </source>
</evidence>
<comment type="pathway">
    <text evidence="1 7">Fermentation; pyruvate fermentation to lactate; (S)-lactate from pyruvate: step 1/1.</text>
</comment>
<keyword evidence="7" id="KW-0963">Cytoplasm</keyword>
<reference evidence="10 11" key="1">
    <citation type="submission" date="2020-04" db="EMBL/GenBank/DDBJ databases">
        <title>Staphylococcus species from domestic dog.</title>
        <authorList>
            <person name="Paterson G.K."/>
        </authorList>
    </citation>
    <scope>NUCLEOTIDE SEQUENCE [LARGE SCALE GENOMIC DNA]</scope>
    <source>
        <strain evidence="10 11">H16/1A</strain>
    </source>
</reference>
<dbReference type="PROSITE" id="PS00064">
    <property type="entry name" value="L_LDH"/>
    <property type="match status" value="1"/>
</dbReference>
<dbReference type="InterPro" id="IPR022383">
    <property type="entry name" value="Lactate/malate_DH_C"/>
</dbReference>
<dbReference type="PANTHER" id="PTHR43128">
    <property type="entry name" value="L-2-HYDROXYCARBOXYLATE DEHYDROGENASE (NAD(P)(+))"/>
    <property type="match status" value="1"/>
</dbReference>
<dbReference type="SUPFAM" id="SSF56327">
    <property type="entry name" value="LDH C-terminal domain-like"/>
    <property type="match status" value="1"/>
</dbReference>
<comment type="similarity">
    <text evidence="2 7">Belongs to the LDH/MDH superfamily. LDH family.</text>
</comment>
<dbReference type="InterPro" id="IPR001236">
    <property type="entry name" value="Lactate/malate_DH_N"/>
</dbReference>
<feature type="binding site" evidence="7">
    <location>
        <begin position="146"/>
        <end position="149"/>
    </location>
    <ligand>
        <name>substrate</name>
    </ligand>
</feature>
<accession>A0ABS0T7M8</accession>
<feature type="domain" description="Lactate/malate dehydrogenase N-terminal" evidence="8">
    <location>
        <begin position="3"/>
        <end position="140"/>
    </location>
</feature>
<comment type="caution">
    <text evidence="10">The sequence shown here is derived from an EMBL/GenBank/DDBJ whole genome shotgun (WGS) entry which is preliminary data.</text>
</comment>
<comment type="catalytic activity">
    <reaction evidence="6 7">
        <text>(S)-lactate + NAD(+) = pyruvate + NADH + H(+)</text>
        <dbReference type="Rhea" id="RHEA:23444"/>
        <dbReference type="ChEBI" id="CHEBI:15361"/>
        <dbReference type="ChEBI" id="CHEBI:15378"/>
        <dbReference type="ChEBI" id="CHEBI:16651"/>
        <dbReference type="ChEBI" id="CHEBI:57540"/>
        <dbReference type="ChEBI" id="CHEBI:57945"/>
        <dbReference type="EC" id="1.1.1.27"/>
    </reaction>
</comment>
<dbReference type="PRINTS" id="PR00086">
    <property type="entry name" value="LLDHDRGNASE"/>
</dbReference>
<comment type="caution">
    <text evidence="7">Lacks conserved residue(s) required for the propagation of feature annotation.</text>
</comment>
<dbReference type="EMBL" id="JABANU010000006">
    <property type="protein sequence ID" value="MBI5974682.1"/>
    <property type="molecule type" value="Genomic_DNA"/>
</dbReference>
<dbReference type="NCBIfam" id="TIGR01771">
    <property type="entry name" value="L-LDH-NAD"/>
    <property type="match status" value="1"/>
</dbReference>
<feature type="binding site" evidence="7">
    <location>
        <begin position="116"/>
        <end position="118"/>
    </location>
    <ligand>
        <name>NAD(+)</name>
        <dbReference type="ChEBI" id="CHEBI:57540"/>
    </ligand>
</feature>
<evidence type="ECO:0000259" key="9">
    <source>
        <dbReference type="Pfam" id="PF02866"/>
    </source>
</evidence>
<evidence type="ECO:0000313" key="10">
    <source>
        <dbReference type="EMBL" id="MBI5974682.1"/>
    </source>
</evidence>
<keyword evidence="4 7" id="KW-0560">Oxidoreductase</keyword>
<protein>
    <recommendedName>
        <fullName evidence="3 7">L-lactate dehydrogenase</fullName>
        <shortName evidence="7">L-LDH</shortName>
        <ecNumber evidence="3 7">1.1.1.27</ecNumber>
    </recommendedName>
</protein>
<dbReference type="InterPro" id="IPR015955">
    <property type="entry name" value="Lactate_DH/Glyco_Ohase_4_C"/>
</dbReference>
<feature type="binding site" evidence="7">
    <location>
        <position position="33"/>
    </location>
    <ligand>
        <name>NAD(+)</name>
        <dbReference type="ChEBI" id="CHEBI:57540"/>
    </ligand>
</feature>
<feature type="binding site" evidence="7">
    <location>
        <position position="63"/>
    </location>
    <ligand>
        <name>NAD(+)</name>
        <dbReference type="ChEBI" id="CHEBI:57540"/>
    </ligand>
</feature>